<evidence type="ECO:0000256" key="3">
    <source>
        <dbReference type="ARBA" id="ARBA00022837"/>
    </source>
</evidence>
<dbReference type="InterPro" id="IPR002126">
    <property type="entry name" value="Cadherin-like_dom"/>
</dbReference>
<comment type="subcellular location">
    <subcellularLocation>
        <location evidence="1">Membrane</location>
    </subcellularLocation>
</comment>
<dbReference type="OrthoDB" id="6079678at2759"/>
<dbReference type="Gene3D" id="2.60.40.60">
    <property type="entry name" value="Cadherins"/>
    <property type="match status" value="1"/>
</dbReference>
<dbReference type="PRINTS" id="PR00205">
    <property type="entry name" value="CADHERIN"/>
</dbReference>
<reference evidence="5" key="1">
    <citation type="submission" date="2018-11" db="EMBL/GenBank/DDBJ databases">
        <authorList>
            <consortium name="Pathogen Informatics"/>
        </authorList>
    </citation>
    <scope>NUCLEOTIDE SEQUENCE</scope>
</reference>
<dbReference type="EMBL" id="CAAALY010260948">
    <property type="protein sequence ID" value="VEL39348.1"/>
    <property type="molecule type" value="Genomic_DNA"/>
</dbReference>
<dbReference type="PROSITE" id="PS00232">
    <property type="entry name" value="CADHERIN_1"/>
    <property type="match status" value="1"/>
</dbReference>
<keyword evidence="2" id="KW-0677">Repeat</keyword>
<dbReference type="Proteomes" id="UP000784294">
    <property type="component" value="Unassembled WGS sequence"/>
</dbReference>
<dbReference type="GO" id="GO:0005509">
    <property type="term" value="F:calcium ion binding"/>
    <property type="evidence" value="ECO:0007669"/>
    <property type="project" value="InterPro"/>
</dbReference>
<evidence type="ECO:0000256" key="4">
    <source>
        <dbReference type="ARBA" id="ARBA00023136"/>
    </source>
</evidence>
<comment type="caution">
    <text evidence="5">The sequence shown here is derived from an EMBL/GenBank/DDBJ whole genome shotgun (WGS) entry which is preliminary data.</text>
</comment>
<accession>A0A3S5CUT3</accession>
<organism evidence="5 6">
    <name type="scientific">Protopolystoma xenopodis</name>
    <dbReference type="NCBI Taxonomy" id="117903"/>
    <lineage>
        <taxon>Eukaryota</taxon>
        <taxon>Metazoa</taxon>
        <taxon>Spiralia</taxon>
        <taxon>Lophotrochozoa</taxon>
        <taxon>Platyhelminthes</taxon>
        <taxon>Monogenea</taxon>
        <taxon>Polyopisthocotylea</taxon>
        <taxon>Polystomatidea</taxon>
        <taxon>Polystomatidae</taxon>
        <taxon>Protopolystoma</taxon>
    </lineage>
</organism>
<evidence type="ECO:0008006" key="7">
    <source>
        <dbReference type="Google" id="ProtNLM"/>
    </source>
</evidence>
<protein>
    <recommendedName>
        <fullName evidence="7">Cadherin domain-containing protein</fullName>
    </recommendedName>
</protein>
<evidence type="ECO:0000313" key="5">
    <source>
        <dbReference type="EMBL" id="VEL39348.1"/>
    </source>
</evidence>
<gene>
    <name evidence="5" type="ORF">PXEA_LOCUS32788</name>
</gene>
<keyword evidence="4" id="KW-0472">Membrane</keyword>
<proteinExistence type="predicted"/>
<evidence type="ECO:0000256" key="2">
    <source>
        <dbReference type="ARBA" id="ARBA00022737"/>
    </source>
</evidence>
<dbReference type="GO" id="GO:0007156">
    <property type="term" value="P:homophilic cell adhesion via plasma membrane adhesion molecules"/>
    <property type="evidence" value="ECO:0007669"/>
    <property type="project" value="InterPro"/>
</dbReference>
<keyword evidence="3" id="KW-0106">Calcium</keyword>
<dbReference type="AlphaFoldDB" id="A0A3S5CUT3"/>
<evidence type="ECO:0000256" key="1">
    <source>
        <dbReference type="ARBA" id="ARBA00004370"/>
    </source>
</evidence>
<keyword evidence="6" id="KW-1185">Reference proteome</keyword>
<evidence type="ECO:0000313" key="6">
    <source>
        <dbReference type="Proteomes" id="UP000784294"/>
    </source>
</evidence>
<sequence length="243" mass="26121">MSILWIVGLDRSSYLPFLPPFQLTVSDRDTLDVNGHLECVEPAGLAGRQTLLFEPLTIVPPQLLLSETSSSETGWSTANGYAASTGHGLGTGLMSAAGLGANGRPARVPQLQFQLVTRDTLDLEDGGPPVRLSYLTCCDGAPAASPDTSATDLAVWPSKLCGQPGSTTARFSATFTVSLTVLDQNDNRPVFQETVYPATVMENLAAMTKVIKVGENCLFFTFVSFAFCQNDNFTLKQYCLFSY</sequence>
<dbReference type="InterPro" id="IPR020894">
    <property type="entry name" value="Cadherin_CS"/>
</dbReference>
<dbReference type="GO" id="GO:0005886">
    <property type="term" value="C:plasma membrane"/>
    <property type="evidence" value="ECO:0007669"/>
    <property type="project" value="InterPro"/>
</dbReference>
<dbReference type="InterPro" id="IPR015919">
    <property type="entry name" value="Cadherin-like_sf"/>
</dbReference>
<dbReference type="SUPFAM" id="SSF49313">
    <property type="entry name" value="Cadherin-like"/>
    <property type="match status" value="1"/>
</dbReference>
<name>A0A3S5CUT3_9PLAT</name>